<keyword evidence="2" id="KW-0378">Hydrolase</keyword>
<evidence type="ECO:0000313" key="2">
    <source>
        <dbReference type="EMBL" id="SDJ35962.1"/>
    </source>
</evidence>
<dbReference type="Proteomes" id="UP000199225">
    <property type="component" value="Unassembled WGS sequence"/>
</dbReference>
<dbReference type="SMART" id="SM00507">
    <property type="entry name" value="HNHc"/>
    <property type="match status" value="1"/>
</dbReference>
<dbReference type="CDD" id="cd00085">
    <property type="entry name" value="HNHc"/>
    <property type="match status" value="1"/>
</dbReference>
<evidence type="ECO:0000313" key="3">
    <source>
        <dbReference type="Proteomes" id="UP000199225"/>
    </source>
</evidence>
<keyword evidence="2" id="KW-0540">Nuclease</keyword>
<gene>
    <name evidence="2" type="ORF">SAMN04490247_1679</name>
</gene>
<dbReference type="InterPro" id="IPR003615">
    <property type="entry name" value="HNH_nuc"/>
</dbReference>
<dbReference type="AlphaFoldDB" id="A0A1G8T2V4"/>
<dbReference type="RefSeq" id="WP_245688134.1">
    <property type="nucleotide sequence ID" value="NZ_FNEV01000004.1"/>
</dbReference>
<keyword evidence="2" id="KW-0255">Endonuclease</keyword>
<name>A0A1G8T2V4_9BACI</name>
<dbReference type="EMBL" id="FNEV01000004">
    <property type="protein sequence ID" value="SDJ35962.1"/>
    <property type="molecule type" value="Genomic_DNA"/>
</dbReference>
<sequence length="326" mass="38864">MSWEISHGNMSDRSLREEEIWYQFTWFFYKSKKTQTYKFGLIKALIENLYNTDQNLQLTYDQISYAFTKVYWNLVIRHGLKQGKQNSSVAGAIIEAQVTRNLPVNLSFDQLKPQDQLSIMEKTSPAMKRYVFGALYSDFSGILYGFDRRSRMEYFEFHPDAHVFLLKYQRLITDLVNYHLAKMIEQYNPVTKDFLLEKVESVAQRESLQPYRDILISRFENNCFYCSKSLGRLGRQVHVDHFIPWSLVQSDNIWNLVLSCRECNLNKKDKVPDDSYLTRILERNESLKSEKILIQEDQSLYNYRPEKLELLYKYSDQNGFEERWAP</sequence>
<dbReference type="Gene3D" id="1.10.30.50">
    <property type="match status" value="1"/>
</dbReference>
<evidence type="ECO:0000259" key="1">
    <source>
        <dbReference type="SMART" id="SM00507"/>
    </source>
</evidence>
<dbReference type="Pfam" id="PF13395">
    <property type="entry name" value="HNH_4"/>
    <property type="match status" value="1"/>
</dbReference>
<proteinExistence type="predicted"/>
<dbReference type="GO" id="GO:0004519">
    <property type="term" value="F:endonuclease activity"/>
    <property type="evidence" value="ECO:0007669"/>
    <property type="project" value="UniProtKB-KW"/>
</dbReference>
<dbReference type="STRING" id="86666.SAMN04490247_1679"/>
<organism evidence="2 3">
    <name type="scientific">Salimicrobium halophilum</name>
    <dbReference type="NCBI Taxonomy" id="86666"/>
    <lineage>
        <taxon>Bacteria</taxon>
        <taxon>Bacillati</taxon>
        <taxon>Bacillota</taxon>
        <taxon>Bacilli</taxon>
        <taxon>Bacillales</taxon>
        <taxon>Bacillaceae</taxon>
        <taxon>Salimicrobium</taxon>
    </lineage>
</organism>
<reference evidence="3" key="1">
    <citation type="submission" date="2016-10" db="EMBL/GenBank/DDBJ databases">
        <authorList>
            <person name="Varghese N."/>
            <person name="Submissions S."/>
        </authorList>
    </citation>
    <scope>NUCLEOTIDE SEQUENCE [LARGE SCALE GENOMIC DNA]</scope>
    <source>
        <strain evidence="3">DSM 4771</strain>
    </source>
</reference>
<keyword evidence="3" id="KW-1185">Reference proteome</keyword>
<protein>
    <submittedName>
        <fullName evidence="2">HNH endonuclease</fullName>
    </submittedName>
</protein>
<accession>A0A1G8T2V4</accession>
<feature type="domain" description="HNH nuclease" evidence="1">
    <location>
        <begin position="210"/>
        <end position="265"/>
    </location>
</feature>